<dbReference type="Gene3D" id="3.40.190.10">
    <property type="entry name" value="Periplasmic binding protein-like II"/>
    <property type="match status" value="1"/>
</dbReference>
<keyword evidence="3" id="KW-0732">Signal</keyword>
<evidence type="ECO:0000313" key="4">
    <source>
        <dbReference type="EMBL" id="PIU10601.1"/>
    </source>
</evidence>
<reference evidence="5" key="1">
    <citation type="submission" date="2017-09" db="EMBL/GenBank/DDBJ databases">
        <title>Depth-based differentiation of microbial function through sediment-hosted aquifers and enrichment of novel symbionts in the deep terrestrial subsurface.</title>
        <authorList>
            <person name="Probst A.J."/>
            <person name="Ladd B."/>
            <person name="Jarett J.K."/>
            <person name="Geller-Mcgrath D.E."/>
            <person name="Sieber C.M.K."/>
            <person name="Emerson J.B."/>
            <person name="Anantharaman K."/>
            <person name="Thomas B.C."/>
            <person name="Malmstrom R."/>
            <person name="Stieglmeier M."/>
            <person name="Klingl A."/>
            <person name="Woyke T."/>
            <person name="Ryan C.M."/>
            <person name="Banfield J.F."/>
        </authorList>
    </citation>
    <scope>NUCLEOTIDE SEQUENCE [LARGE SCALE GENOMIC DNA]</scope>
</reference>
<dbReference type="GO" id="GO:0042956">
    <property type="term" value="P:maltodextrin transmembrane transport"/>
    <property type="evidence" value="ECO:0007669"/>
    <property type="project" value="TreeGrafter"/>
</dbReference>
<comment type="similarity">
    <text evidence="1">Belongs to the bacterial solute-binding protein 1 family.</text>
</comment>
<dbReference type="InterPro" id="IPR006059">
    <property type="entry name" value="SBP"/>
</dbReference>
<evidence type="ECO:0000256" key="1">
    <source>
        <dbReference type="ARBA" id="ARBA00008520"/>
    </source>
</evidence>
<dbReference type="PROSITE" id="PS01037">
    <property type="entry name" value="SBP_BACTERIAL_1"/>
    <property type="match status" value="1"/>
</dbReference>
<dbReference type="AlphaFoldDB" id="A0A2M6XSN4"/>
<sequence>MNYFNNSSSIMRNMFCKHHKFKLITMMLIAIFFLTSGFGCKQGNMDAVNDLKKPIILKYWRVFDSSDSFDDIISSYNQSHPNVNIEYRKLRYDEYEKELLEAWAEDRGPDIFAIHNTWIGKYARKILAMPETVKLPYVVSRNKKTKDIEKADYQQVKMLSPMDIRNNFAETIYQDVVRDSQIFGLPLSLDSLALFYNRTMLDNAQIIKVPSTWVEIKEAAKKLTLQNDTGEIVQAGIALGTNNNINRYSDILNLLMMQNGTLMTDETGSRATFNQPSPYAVDKSYRPGQEALRFYTDFAMPSKEVYSWNETMPEASEAFVAARLAMMLGYSYQLPLIRTRGIKLNIGIAEAPHINADGTDALGSKINFASYWIETVAKKTAHPDYAWNFLMFAADKEHVIKYLQKTKKPTALRSLIETQLEDADIKPFADQVLTAQSWYRGNDGQATENIFGEMIDAILKGKNTAEEAMRYAVERINQTF</sequence>
<dbReference type="GO" id="GO:0015768">
    <property type="term" value="P:maltose transport"/>
    <property type="evidence" value="ECO:0007669"/>
    <property type="project" value="TreeGrafter"/>
</dbReference>
<evidence type="ECO:0008006" key="6">
    <source>
        <dbReference type="Google" id="ProtNLM"/>
    </source>
</evidence>
<dbReference type="InterPro" id="IPR006061">
    <property type="entry name" value="SBP_1_CS"/>
</dbReference>
<dbReference type="GO" id="GO:0055085">
    <property type="term" value="P:transmembrane transport"/>
    <property type="evidence" value="ECO:0007669"/>
    <property type="project" value="InterPro"/>
</dbReference>
<organism evidence="4 5">
    <name type="scientific">Candidatus Kuenenbacteria bacterium CG08_land_8_20_14_0_20_37_23</name>
    <dbReference type="NCBI Taxonomy" id="1974617"/>
    <lineage>
        <taxon>Bacteria</taxon>
        <taxon>Candidatus Kueneniibacteriota</taxon>
    </lineage>
</organism>
<accession>A0A2M6XSN4</accession>
<dbReference type="Pfam" id="PF01547">
    <property type="entry name" value="SBP_bac_1"/>
    <property type="match status" value="1"/>
</dbReference>
<proteinExistence type="inferred from homology"/>
<evidence type="ECO:0000256" key="3">
    <source>
        <dbReference type="ARBA" id="ARBA00022729"/>
    </source>
</evidence>
<evidence type="ECO:0000313" key="5">
    <source>
        <dbReference type="Proteomes" id="UP000230586"/>
    </source>
</evidence>
<dbReference type="SUPFAM" id="SSF53850">
    <property type="entry name" value="Periplasmic binding protein-like II"/>
    <property type="match status" value="1"/>
</dbReference>
<dbReference type="EMBL" id="PEXX01000039">
    <property type="protein sequence ID" value="PIU10601.1"/>
    <property type="molecule type" value="Genomic_DNA"/>
</dbReference>
<dbReference type="GO" id="GO:1901982">
    <property type="term" value="F:maltose binding"/>
    <property type="evidence" value="ECO:0007669"/>
    <property type="project" value="TreeGrafter"/>
</dbReference>
<keyword evidence="2" id="KW-0813">Transport</keyword>
<dbReference type="GO" id="GO:0055052">
    <property type="term" value="C:ATP-binding cassette (ABC) transporter complex, substrate-binding subunit-containing"/>
    <property type="evidence" value="ECO:0007669"/>
    <property type="project" value="TreeGrafter"/>
</dbReference>
<gene>
    <name evidence="4" type="ORF">COT27_02265</name>
</gene>
<comment type="caution">
    <text evidence="4">The sequence shown here is derived from an EMBL/GenBank/DDBJ whole genome shotgun (WGS) entry which is preliminary data.</text>
</comment>
<evidence type="ECO:0000256" key="2">
    <source>
        <dbReference type="ARBA" id="ARBA00022448"/>
    </source>
</evidence>
<name>A0A2M6XSN4_9BACT</name>
<dbReference type="PANTHER" id="PTHR30061">
    <property type="entry name" value="MALTOSE-BINDING PERIPLASMIC PROTEIN"/>
    <property type="match status" value="1"/>
</dbReference>
<dbReference type="PANTHER" id="PTHR30061:SF50">
    <property type="entry name" value="MALTOSE_MALTODEXTRIN-BINDING PERIPLASMIC PROTEIN"/>
    <property type="match status" value="1"/>
</dbReference>
<dbReference type="Proteomes" id="UP000230586">
    <property type="component" value="Unassembled WGS sequence"/>
</dbReference>
<protein>
    <recommendedName>
        <fullName evidence="6">ABC transporter substrate-binding protein</fullName>
    </recommendedName>
</protein>